<dbReference type="Pfam" id="PF01977">
    <property type="entry name" value="UbiD"/>
    <property type="match status" value="1"/>
</dbReference>
<evidence type="ECO:0000259" key="2">
    <source>
        <dbReference type="Pfam" id="PF01977"/>
    </source>
</evidence>
<evidence type="ECO:0000313" key="5">
    <source>
        <dbReference type="EMBL" id="BEP27949.1"/>
    </source>
</evidence>
<feature type="domain" description="3-octaprenyl-4-hydroxybenzoate carboxy-lyase-like Rift-related" evidence="2">
    <location>
        <begin position="97"/>
        <end position="291"/>
    </location>
</feature>
<dbReference type="NCBIfam" id="TIGR00148">
    <property type="entry name" value="UbiD family decarboxylase"/>
    <property type="match status" value="1"/>
</dbReference>
<dbReference type="Pfam" id="PF20695">
    <property type="entry name" value="UbiD_N"/>
    <property type="match status" value="1"/>
</dbReference>
<name>A0AAU9E9M1_9FIRM</name>
<evidence type="ECO:0000259" key="4">
    <source>
        <dbReference type="Pfam" id="PF20696"/>
    </source>
</evidence>
<dbReference type="Pfam" id="PF20696">
    <property type="entry name" value="UbiD_C"/>
    <property type="match status" value="1"/>
</dbReference>
<organism evidence="5 6">
    <name type="scientific">Helicovermis profundi</name>
    <dbReference type="NCBI Taxonomy" id="3065157"/>
    <lineage>
        <taxon>Bacteria</taxon>
        <taxon>Bacillati</taxon>
        <taxon>Bacillota</taxon>
        <taxon>Clostridia</taxon>
        <taxon>Helicovermis</taxon>
    </lineage>
</organism>
<dbReference type="Proteomes" id="UP001321786">
    <property type="component" value="Chromosome"/>
</dbReference>
<dbReference type="InterPro" id="IPR002830">
    <property type="entry name" value="UbiD"/>
</dbReference>
<dbReference type="SUPFAM" id="SSF143968">
    <property type="entry name" value="UbiD C-terminal domain-like"/>
    <property type="match status" value="1"/>
</dbReference>
<feature type="domain" description="3-octaprenyl-4-hydroxybenzoate carboxy-lyase-like C-terminal" evidence="4">
    <location>
        <begin position="300"/>
        <end position="418"/>
    </location>
</feature>
<dbReference type="Gene3D" id="3.40.1670.10">
    <property type="entry name" value="UbiD C-terminal domain-like"/>
    <property type="match status" value="1"/>
</dbReference>
<dbReference type="SUPFAM" id="SSF50475">
    <property type="entry name" value="FMN-binding split barrel"/>
    <property type="match status" value="1"/>
</dbReference>
<reference evidence="5 6" key="1">
    <citation type="submission" date="2023-08" db="EMBL/GenBank/DDBJ databases">
        <title>Helicovermis profunda gen. nov., sp. nov., a novel mesophilic, fermentative bacterium within the Bacillota from a deep-sea hydrothermal vent chimney.</title>
        <authorList>
            <person name="Miyazaki U."/>
            <person name="Mizutani D."/>
            <person name="Hashimoto Y."/>
            <person name="Tame A."/>
            <person name="Sawayama S."/>
            <person name="Miyazaki J."/>
            <person name="Takai K."/>
            <person name="Nakagawa S."/>
        </authorList>
    </citation>
    <scope>NUCLEOTIDE SEQUENCE [LARGE SCALE GENOMIC DNA]</scope>
    <source>
        <strain evidence="5 6">S502</strain>
    </source>
</reference>
<dbReference type="GO" id="GO:0016831">
    <property type="term" value="F:carboxy-lyase activity"/>
    <property type="evidence" value="ECO:0007669"/>
    <property type="project" value="InterPro"/>
</dbReference>
<keyword evidence="6" id="KW-1185">Reference proteome</keyword>
<dbReference type="AlphaFoldDB" id="A0AAU9E9M1"/>
<sequence length="453" mass="50503">MEKQMLRSCLNKLEDKYGMLKCDVQVDPKFELGGVLEKLGNTRPVLFNNVKGNKMPVIGGMFGDREMFYDFTGTSRKERIFKYMDALTNPIKPKLLSSGPVKENIIKRNIDLGKFMPIPTFHEYDSSSFITAGVFVVKDPDTNKVYTSIRRFQYNGGNNLSALVTSPMLSNQMKELFKQKKKLECAVVLGYDYYFCLASQYSSQQYGVDKYEIDGGLRGEPLELVKCETIDLEVPAYAEIVLEGTISYNDEVMEGPFGELMGYYGQVAKHPVMKVNAILHRNNPILQISAPCKEEHLSNGIIRDIEVYTHVNRLVECTDVNVTIGGGCRFTAFVNINKKTEGDGKQALIGALSSSKDIKHVTVFDEDVDIFDYKDVDGAIASRVQASKDLFIIPGAMGTGLDPSHLVDGTTDKVGIDATKPLGEISKVFEKTVIPGYKDIDLKKFFPTVSNLD</sequence>
<dbReference type="InterPro" id="IPR049381">
    <property type="entry name" value="UbiD-like_C"/>
</dbReference>
<proteinExistence type="inferred from homology"/>
<dbReference type="KEGG" id="hprf:HLPR_02800"/>
<comment type="similarity">
    <text evidence="1">Belongs to the UbiD family.</text>
</comment>
<evidence type="ECO:0000256" key="1">
    <source>
        <dbReference type="ARBA" id="ARBA00010021"/>
    </source>
</evidence>
<dbReference type="RefSeq" id="WP_338536307.1">
    <property type="nucleotide sequence ID" value="NZ_AP028654.1"/>
</dbReference>
<dbReference type="GO" id="GO:0005737">
    <property type="term" value="C:cytoplasm"/>
    <property type="evidence" value="ECO:0007669"/>
    <property type="project" value="TreeGrafter"/>
</dbReference>
<gene>
    <name evidence="5" type="ORF">HLPR_02800</name>
</gene>
<accession>A0AAU9E9M1</accession>
<feature type="domain" description="3-octaprenyl-4-hydroxybenzoate carboxy-lyase-like N-terminal" evidence="3">
    <location>
        <begin position="10"/>
        <end position="86"/>
    </location>
</feature>
<dbReference type="EMBL" id="AP028654">
    <property type="protein sequence ID" value="BEP27949.1"/>
    <property type="molecule type" value="Genomic_DNA"/>
</dbReference>
<evidence type="ECO:0000259" key="3">
    <source>
        <dbReference type="Pfam" id="PF20695"/>
    </source>
</evidence>
<dbReference type="PANTHER" id="PTHR30108:SF21">
    <property type="entry name" value="4-HYDROXYBENZOATE DECARBOXYLASE"/>
    <property type="match status" value="1"/>
</dbReference>
<dbReference type="InterPro" id="IPR049383">
    <property type="entry name" value="UbiD-like_N"/>
</dbReference>
<dbReference type="PANTHER" id="PTHR30108">
    <property type="entry name" value="3-OCTAPRENYL-4-HYDROXYBENZOATE CARBOXY-LYASE-RELATED"/>
    <property type="match status" value="1"/>
</dbReference>
<dbReference type="InterPro" id="IPR048304">
    <property type="entry name" value="UbiD_Rift_dom"/>
</dbReference>
<evidence type="ECO:0000313" key="6">
    <source>
        <dbReference type="Proteomes" id="UP001321786"/>
    </source>
</evidence>
<protein>
    <submittedName>
        <fullName evidence="5">UbiD family decarboxylase</fullName>
    </submittedName>
</protein>